<keyword evidence="4" id="KW-1185">Reference proteome</keyword>
<keyword evidence="2" id="KW-0812">Transmembrane</keyword>
<name>A0ABS5U271_9CELL</name>
<feature type="transmembrane region" description="Helical" evidence="2">
    <location>
        <begin position="21"/>
        <end position="51"/>
    </location>
</feature>
<accession>A0ABS5U271</accession>
<reference evidence="3 4" key="1">
    <citation type="submission" date="2021-05" db="EMBL/GenBank/DDBJ databases">
        <title>Description of Cellulomonas sp. DKR-3 sp. nov.</title>
        <authorList>
            <person name="Dahal R.H."/>
            <person name="Chaudhary D.K."/>
        </authorList>
    </citation>
    <scope>NUCLEOTIDE SEQUENCE [LARGE SCALE GENOMIC DNA]</scope>
    <source>
        <strain evidence="3 4">DKR-3</strain>
    </source>
</reference>
<feature type="transmembrane region" description="Helical" evidence="2">
    <location>
        <begin position="125"/>
        <end position="146"/>
    </location>
</feature>
<evidence type="ECO:0000256" key="1">
    <source>
        <dbReference type="SAM" id="MobiDB-lite"/>
    </source>
</evidence>
<feature type="transmembrane region" description="Helical" evidence="2">
    <location>
        <begin position="94"/>
        <end position="113"/>
    </location>
</feature>
<protein>
    <submittedName>
        <fullName evidence="3">DUF2637 domain-containing protein</fullName>
    </submittedName>
</protein>
<evidence type="ECO:0000313" key="4">
    <source>
        <dbReference type="Proteomes" id="UP000722125"/>
    </source>
</evidence>
<evidence type="ECO:0000256" key="2">
    <source>
        <dbReference type="SAM" id="Phobius"/>
    </source>
</evidence>
<organism evidence="3 4">
    <name type="scientific">Cellulomonas fulva</name>
    <dbReference type="NCBI Taxonomy" id="2835530"/>
    <lineage>
        <taxon>Bacteria</taxon>
        <taxon>Bacillati</taxon>
        <taxon>Actinomycetota</taxon>
        <taxon>Actinomycetes</taxon>
        <taxon>Micrococcales</taxon>
        <taxon>Cellulomonadaceae</taxon>
        <taxon>Cellulomonas</taxon>
    </lineage>
</organism>
<proteinExistence type="predicted"/>
<comment type="caution">
    <text evidence="3">The sequence shown here is derived from an EMBL/GenBank/DDBJ whole genome shotgun (WGS) entry which is preliminary data.</text>
</comment>
<feature type="compositionally biased region" description="Low complexity" evidence="1">
    <location>
        <begin position="169"/>
        <end position="187"/>
    </location>
</feature>
<keyword evidence="2" id="KW-0472">Membrane</keyword>
<dbReference type="Pfam" id="PF13384">
    <property type="entry name" value="HTH_23"/>
    <property type="match status" value="1"/>
</dbReference>
<dbReference type="EMBL" id="JAHBOH010000002">
    <property type="protein sequence ID" value="MBT0995490.1"/>
    <property type="molecule type" value="Genomic_DNA"/>
</dbReference>
<dbReference type="InterPro" id="IPR021235">
    <property type="entry name" value="DUF2637"/>
</dbReference>
<dbReference type="Proteomes" id="UP000722125">
    <property type="component" value="Unassembled WGS sequence"/>
</dbReference>
<dbReference type="RefSeq" id="WP_214352486.1">
    <property type="nucleotide sequence ID" value="NZ_JAHBOH010000002.1"/>
</dbReference>
<feature type="region of interest" description="Disordered" evidence="1">
    <location>
        <begin position="155"/>
        <end position="210"/>
    </location>
</feature>
<dbReference type="Pfam" id="PF10935">
    <property type="entry name" value="DUF2637"/>
    <property type="match status" value="1"/>
</dbReference>
<keyword evidence="2" id="KW-1133">Transmembrane helix</keyword>
<feature type="transmembrane region" description="Helical" evidence="2">
    <location>
        <begin position="63"/>
        <end position="82"/>
    </location>
</feature>
<gene>
    <name evidence="3" type="ORF">KIN34_14480</name>
</gene>
<sequence>MITKPKTTAHPTVHRARIPADAIAVLVVQTLVLAGIWVCAVVVSFTGLIAAAGWANVAEGQRVFVPLFIDGVLIGGSLAYLVAKERHDRASRSIAAVAMVAFAALSVAGNAVHALAASTSGPERAVGVLIAVAAPIAILVTTELLARTVIASPDENVPAPSRASRRRAQVQPTLPALTAPTTQATPTPVAPTAPAPTVRPVSASTGTVRSGREEARAEFLALLAAGMSARGAAAAVGVPPSTGTRWAAAAREAGAVTDQGALVGV</sequence>
<evidence type="ECO:0000313" key="3">
    <source>
        <dbReference type="EMBL" id="MBT0995490.1"/>
    </source>
</evidence>